<dbReference type="KEGG" id="mfo:Metfor_1915"/>
<reference evidence="2" key="1">
    <citation type="submission" date="2011-12" db="EMBL/GenBank/DDBJ databases">
        <title>Complete sequence of Methanoregula formicicum SMSP.</title>
        <authorList>
            <person name="Lucas S."/>
            <person name="Han J."/>
            <person name="Lapidus A."/>
            <person name="Cheng J.-F."/>
            <person name="Goodwin L."/>
            <person name="Pitluck S."/>
            <person name="Peters L."/>
            <person name="Ovchinnikova G."/>
            <person name="Teshima H."/>
            <person name="Detter J.C."/>
            <person name="Han C."/>
            <person name="Tapia R."/>
            <person name="Land M."/>
            <person name="Hauser L."/>
            <person name="Kyrpides N."/>
            <person name="Ivanova N."/>
            <person name="Pagani I."/>
            <person name="Imachi H."/>
            <person name="Tamaki H."/>
            <person name="Sekiguchi Y."/>
            <person name="Kamagata Y."/>
            <person name="Cadillo-Quiroz H."/>
            <person name="Zinder S."/>
            <person name="Liu W.-T."/>
            <person name="Woyke T."/>
        </authorList>
    </citation>
    <scope>NUCLEOTIDE SEQUENCE [LARGE SCALE GENOMIC DNA]</scope>
    <source>
        <strain evidence="2">DSM 22288 / NBRC 105244 / SMSP</strain>
    </source>
</reference>
<gene>
    <name evidence="1" type="ordered locus">Metfor_1915</name>
</gene>
<keyword evidence="2" id="KW-1185">Reference proteome</keyword>
<protein>
    <submittedName>
        <fullName evidence="1">Uncharacterized protein</fullName>
    </submittedName>
</protein>
<dbReference type="eggNOG" id="arCOG04987">
    <property type="taxonomic scope" value="Archaea"/>
</dbReference>
<organism evidence="1 2">
    <name type="scientific">Methanoregula formicica (strain DSM 22288 / NBRC 105244 / SMSP)</name>
    <dbReference type="NCBI Taxonomy" id="593750"/>
    <lineage>
        <taxon>Archaea</taxon>
        <taxon>Methanobacteriati</taxon>
        <taxon>Methanobacteriota</taxon>
        <taxon>Stenosarchaea group</taxon>
        <taxon>Methanomicrobia</taxon>
        <taxon>Methanomicrobiales</taxon>
        <taxon>Methanoregulaceae</taxon>
        <taxon>Methanoregula</taxon>
    </lineage>
</organism>
<sequence precursor="true">MKVIYRQAARVFLFLLAISIMISGAAAAGEKNDPSRDKQLDLIQQLHGTNMTEGEFMAIVYPEELETLRLQLSKEDFDVFSNQIVYWGSDNPSLPYGADIWEESGPLNLSALNRTERERYGIQNAIIGGNGYRIMEYLKWHVREGEPVSFHRNVPEGIRNITCDLNWIDTESSLKIMIFGPDGMMGPYYDSSDGTEDGRIFLRIFRNGGLTGGDWYAVTEAEHTAYGKPQAFRLLFY</sequence>
<evidence type="ECO:0000313" key="1">
    <source>
        <dbReference type="EMBL" id="AGB02933.1"/>
    </source>
</evidence>
<dbReference type="Proteomes" id="UP000010824">
    <property type="component" value="Chromosome"/>
</dbReference>
<evidence type="ECO:0000313" key="2">
    <source>
        <dbReference type="Proteomes" id="UP000010824"/>
    </source>
</evidence>
<name>L0HHY1_METFS</name>
<accession>L0HHY1</accession>
<proteinExistence type="predicted"/>
<dbReference type="STRING" id="593750.Metfor_1915"/>
<dbReference type="EMBL" id="CP003167">
    <property type="protein sequence ID" value="AGB02933.1"/>
    <property type="molecule type" value="Genomic_DNA"/>
</dbReference>
<reference evidence="1 2" key="2">
    <citation type="journal article" date="2014" name="Genome Announc.">
        <title>Complete Genome Sequence of Methanoregula formicica SMSPT, a Mesophilic Hydrogenotrophic Methanogen Isolated from a Methanogenic Upflow Anaerobic Sludge Blanket Reactor.</title>
        <authorList>
            <person name="Yamamoto K."/>
            <person name="Tamaki H."/>
            <person name="Cadillo-Quiroz H."/>
            <person name="Imachi H."/>
            <person name="Kyrpides N."/>
            <person name="Woyke T."/>
            <person name="Goodwin L."/>
            <person name="Zinder S.H."/>
            <person name="Kamagata Y."/>
            <person name="Liu W.T."/>
        </authorList>
    </citation>
    <scope>NUCLEOTIDE SEQUENCE [LARGE SCALE GENOMIC DNA]</scope>
    <source>
        <strain evidence="2">DSM 22288 / NBRC 105244 / SMSP</strain>
    </source>
</reference>
<dbReference type="AlphaFoldDB" id="L0HHY1"/>
<dbReference type="InParanoid" id="L0HHY1"/>
<dbReference type="HOGENOM" id="CLU_1182892_0_0_2"/>